<dbReference type="VEuPathDB" id="ToxoDB:TGFOU_208530B"/>
<proteinExistence type="predicted"/>
<keyword evidence="1" id="KW-0808">Transferase</keyword>
<dbReference type="EMBL" id="AEYH02001572">
    <property type="protein sequence ID" value="KFG49414.1"/>
    <property type="molecule type" value="Genomic_DNA"/>
</dbReference>
<evidence type="ECO:0000313" key="2">
    <source>
        <dbReference type="Proteomes" id="UP000028838"/>
    </source>
</evidence>
<keyword evidence="1" id="KW-0328">Glycosyltransferase</keyword>
<evidence type="ECO:0000313" key="1">
    <source>
        <dbReference type="EMBL" id="KFG49414.1"/>
    </source>
</evidence>
<dbReference type="GO" id="GO:0004516">
    <property type="term" value="F:nicotinate phosphoribosyltransferase activity"/>
    <property type="evidence" value="ECO:0007669"/>
    <property type="project" value="UniProtKB-EC"/>
</dbReference>
<dbReference type="GO" id="GO:0016757">
    <property type="term" value="F:glycosyltransferase activity"/>
    <property type="evidence" value="ECO:0007669"/>
    <property type="project" value="UniProtKB-KW"/>
</dbReference>
<feature type="non-terminal residue" evidence="1">
    <location>
        <position position="1"/>
    </location>
</feature>
<comment type="caution">
    <text evidence="1">The sequence shown here is derived from an EMBL/GenBank/DDBJ whole genome shotgun (WGS) entry which is preliminary data.</text>
</comment>
<gene>
    <name evidence="1" type="ORF">TGFOU_208530B</name>
</gene>
<organism evidence="1 2">
    <name type="scientific">Toxoplasma gondii FOU</name>
    <dbReference type="NCBI Taxonomy" id="943167"/>
    <lineage>
        <taxon>Eukaryota</taxon>
        <taxon>Sar</taxon>
        <taxon>Alveolata</taxon>
        <taxon>Apicomplexa</taxon>
        <taxon>Conoidasida</taxon>
        <taxon>Coccidia</taxon>
        <taxon>Eucoccidiorida</taxon>
        <taxon>Eimeriorina</taxon>
        <taxon>Sarcocystidae</taxon>
        <taxon>Toxoplasma</taxon>
    </lineage>
</organism>
<protein>
    <submittedName>
        <fullName evidence="1">Nicotinate phosphoribosyltransferase</fullName>
        <ecNumber evidence="1">6.3.4.21</ecNumber>
    </submittedName>
</protein>
<accession>A0A086KYE6</accession>
<reference evidence="1 2" key="1">
    <citation type="submission" date="2014-07" db="EMBL/GenBank/DDBJ databases">
        <authorList>
            <person name="Sibley D."/>
            <person name="Venepally P."/>
            <person name="Karamycheva S."/>
            <person name="Hadjithomas M."/>
            <person name="Khan A."/>
            <person name="Brunk B."/>
            <person name="Roos D."/>
            <person name="Caler E."/>
            <person name="Lorenzi H."/>
        </authorList>
    </citation>
    <scope>NUCLEOTIDE SEQUENCE [LARGE SCALE GENOMIC DNA]</scope>
    <source>
        <strain evidence="1 2">FOU</strain>
    </source>
</reference>
<sequence>VSASEEYFTCFHRMWQDTAPVRTYA</sequence>
<keyword evidence="1" id="KW-0436">Ligase</keyword>
<dbReference type="AlphaFoldDB" id="A0A086KYE6"/>
<dbReference type="Proteomes" id="UP000028838">
    <property type="component" value="Unassembled WGS sequence"/>
</dbReference>
<name>A0A086KYE6_TOXGO</name>
<dbReference type="EC" id="6.3.4.21" evidence="1"/>